<evidence type="ECO:0000256" key="1">
    <source>
        <dbReference type="ARBA" id="ARBA00022443"/>
    </source>
</evidence>
<evidence type="ECO:0000256" key="3">
    <source>
        <dbReference type="SAM" id="MobiDB-lite"/>
    </source>
</evidence>
<keyword evidence="1 2" id="KW-0728">SH3 domain</keyword>
<evidence type="ECO:0000313" key="5">
    <source>
        <dbReference type="EMBL" id="KAF1990503.1"/>
    </source>
</evidence>
<evidence type="ECO:0000259" key="4">
    <source>
        <dbReference type="PROSITE" id="PS50002"/>
    </source>
</evidence>
<name>A0A6G1HB97_9PEZI</name>
<feature type="region of interest" description="Disordered" evidence="3">
    <location>
        <begin position="1"/>
        <end position="60"/>
    </location>
</feature>
<feature type="compositionally biased region" description="Polar residues" evidence="3">
    <location>
        <begin position="505"/>
        <end position="515"/>
    </location>
</feature>
<proteinExistence type="predicted"/>
<feature type="compositionally biased region" description="Polar residues" evidence="3">
    <location>
        <begin position="401"/>
        <end position="436"/>
    </location>
</feature>
<evidence type="ECO:0000313" key="6">
    <source>
        <dbReference type="Proteomes" id="UP000800041"/>
    </source>
</evidence>
<dbReference type="Proteomes" id="UP000800041">
    <property type="component" value="Unassembled WGS sequence"/>
</dbReference>
<keyword evidence="6" id="KW-1185">Reference proteome</keyword>
<dbReference type="Gene3D" id="2.30.30.40">
    <property type="entry name" value="SH3 Domains"/>
    <property type="match status" value="1"/>
</dbReference>
<organism evidence="5 6">
    <name type="scientific">Aulographum hederae CBS 113979</name>
    <dbReference type="NCBI Taxonomy" id="1176131"/>
    <lineage>
        <taxon>Eukaryota</taxon>
        <taxon>Fungi</taxon>
        <taxon>Dikarya</taxon>
        <taxon>Ascomycota</taxon>
        <taxon>Pezizomycotina</taxon>
        <taxon>Dothideomycetes</taxon>
        <taxon>Pleosporomycetidae</taxon>
        <taxon>Aulographales</taxon>
        <taxon>Aulographaceae</taxon>
    </lineage>
</organism>
<feature type="compositionally biased region" description="Basic and acidic residues" evidence="3">
    <location>
        <begin position="450"/>
        <end position="462"/>
    </location>
</feature>
<sequence>MAAVLHTQTESEPVSPSTLRPQASPSPISPNVPALPPLVTSPPLRQPSGHRGSTFAAKSRLSTYSNASNAFSRSRPQSHVFPLFHSSLSYSLVRDFSYPPYHPLHYGPPPESASGISTPATEANRRLSDPQPAWEKGSWSAGSWDPNEQLPTTSFADGDGPPWSEDDDLASPVVTSSRHRKQKSNMVGFDESRGRTREIQRGRRGSYAGTNGDGSETYYVSDDDEGANGPGGEYITYPGSRSSRYLDVARAASADSERRDSHFQTLLPNRAYASQSTQRFNDADEELSSSPESADDDEIYDVDESRYSRDYQFTIASPDEEMHGKAVALFDFARENENELPLVEGQVILVSYRHGQGWLVAQDPKTGESGLVPEEYVRLLRDIKGGWNGLMNGQLEAQEAVQGQSEGIETMQDPSSTDDLARTPTQAEHGNKQTLSGEYYPPVVSTFSTSRDDLQPWPHKEMLGSQANTPTLGGEFPHSPRSSEDRRSPDRPSIEEDESSDTLKENLTPTKASKH</sequence>
<feature type="region of interest" description="Disordered" evidence="3">
    <location>
        <begin position="400"/>
        <end position="515"/>
    </location>
</feature>
<gene>
    <name evidence="5" type="ORF">K402DRAFT_417924</name>
</gene>
<feature type="compositionally biased region" description="Basic and acidic residues" evidence="3">
    <location>
        <begin position="190"/>
        <end position="201"/>
    </location>
</feature>
<dbReference type="AlphaFoldDB" id="A0A6G1HB97"/>
<dbReference type="OrthoDB" id="19092at2759"/>
<feature type="region of interest" description="Disordered" evidence="3">
    <location>
        <begin position="108"/>
        <end position="239"/>
    </location>
</feature>
<dbReference type="SUPFAM" id="SSF50044">
    <property type="entry name" value="SH3-domain"/>
    <property type="match status" value="1"/>
</dbReference>
<reference evidence="5" key="1">
    <citation type="journal article" date="2020" name="Stud. Mycol.">
        <title>101 Dothideomycetes genomes: a test case for predicting lifestyles and emergence of pathogens.</title>
        <authorList>
            <person name="Haridas S."/>
            <person name="Albert R."/>
            <person name="Binder M."/>
            <person name="Bloem J."/>
            <person name="Labutti K."/>
            <person name="Salamov A."/>
            <person name="Andreopoulos B."/>
            <person name="Baker S."/>
            <person name="Barry K."/>
            <person name="Bills G."/>
            <person name="Bluhm B."/>
            <person name="Cannon C."/>
            <person name="Castanera R."/>
            <person name="Culley D."/>
            <person name="Daum C."/>
            <person name="Ezra D."/>
            <person name="Gonzalez J."/>
            <person name="Henrissat B."/>
            <person name="Kuo A."/>
            <person name="Liang C."/>
            <person name="Lipzen A."/>
            <person name="Lutzoni F."/>
            <person name="Magnuson J."/>
            <person name="Mondo S."/>
            <person name="Nolan M."/>
            <person name="Ohm R."/>
            <person name="Pangilinan J."/>
            <person name="Park H.-J."/>
            <person name="Ramirez L."/>
            <person name="Alfaro M."/>
            <person name="Sun H."/>
            <person name="Tritt A."/>
            <person name="Yoshinaga Y."/>
            <person name="Zwiers L.-H."/>
            <person name="Turgeon B."/>
            <person name="Goodwin S."/>
            <person name="Spatafora J."/>
            <person name="Crous P."/>
            <person name="Grigoriev I."/>
        </authorList>
    </citation>
    <scope>NUCLEOTIDE SEQUENCE</scope>
    <source>
        <strain evidence="5">CBS 113979</strain>
    </source>
</reference>
<dbReference type="InterPro" id="IPR001452">
    <property type="entry name" value="SH3_domain"/>
</dbReference>
<feature type="domain" description="SH3" evidence="4">
    <location>
        <begin position="321"/>
        <end position="382"/>
    </location>
</feature>
<dbReference type="PROSITE" id="PS50002">
    <property type="entry name" value="SH3"/>
    <property type="match status" value="1"/>
</dbReference>
<dbReference type="Pfam" id="PF00018">
    <property type="entry name" value="SH3_1"/>
    <property type="match status" value="1"/>
</dbReference>
<feature type="compositionally biased region" description="Basic and acidic residues" evidence="3">
    <location>
        <begin position="481"/>
        <end position="494"/>
    </location>
</feature>
<dbReference type="EMBL" id="ML977142">
    <property type="protein sequence ID" value="KAF1990503.1"/>
    <property type="molecule type" value="Genomic_DNA"/>
</dbReference>
<dbReference type="InterPro" id="IPR036028">
    <property type="entry name" value="SH3-like_dom_sf"/>
</dbReference>
<feature type="compositionally biased region" description="Pro residues" evidence="3">
    <location>
        <begin position="27"/>
        <end position="40"/>
    </location>
</feature>
<protein>
    <recommendedName>
        <fullName evidence="4">SH3 domain-containing protein</fullName>
    </recommendedName>
</protein>
<feature type="compositionally biased region" description="Polar residues" evidence="3">
    <location>
        <begin position="263"/>
        <end position="280"/>
    </location>
</feature>
<accession>A0A6G1HB97</accession>
<feature type="region of interest" description="Disordered" evidence="3">
    <location>
        <begin position="253"/>
        <end position="303"/>
    </location>
</feature>
<feature type="compositionally biased region" description="Polar residues" evidence="3">
    <location>
        <begin position="1"/>
        <end position="26"/>
    </location>
</feature>
<evidence type="ECO:0000256" key="2">
    <source>
        <dbReference type="PROSITE-ProRule" id="PRU00192"/>
    </source>
</evidence>
<dbReference type="SMART" id="SM00326">
    <property type="entry name" value="SH3"/>
    <property type="match status" value="1"/>
</dbReference>
<feature type="compositionally biased region" description="Acidic residues" evidence="3">
    <location>
        <begin position="283"/>
        <end position="302"/>
    </location>
</feature>